<keyword evidence="16" id="KW-1185">Reference proteome</keyword>
<evidence type="ECO:0000256" key="12">
    <source>
        <dbReference type="ARBA" id="ARBA00042475"/>
    </source>
</evidence>
<keyword evidence="6 14" id="KW-0812">Transmembrane</keyword>
<dbReference type="GO" id="GO:0048034">
    <property type="term" value="P:heme O biosynthetic process"/>
    <property type="evidence" value="ECO:0007669"/>
    <property type="project" value="UniProtKB-UniRule"/>
</dbReference>
<evidence type="ECO:0000256" key="7">
    <source>
        <dbReference type="ARBA" id="ARBA00022989"/>
    </source>
</evidence>
<feature type="transmembrane region" description="Helical" evidence="14">
    <location>
        <begin position="48"/>
        <end position="69"/>
    </location>
</feature>
<comment type="catalytic activity">
    <reaction evidence="13 14">
        <text>heme b + (2E,6E)-farnesyl diphosphate + H2O = Fe(II)-heme o + diphosphate</text>
        <dbReference type="Rhea" id="RHEA:28070"/>
        <dbReference type="ChEBI" id="CHEBI:15377"/>
        <dbReference type="ChEBI" id="CHEBI:33019"/>
        <dbReference type="ChEBI" id="CHEBI:60344"/>
        <dbReference type="ChEBI" id="CHEBI:60530"/>
        <dbReference type="ChEBI" id="CHEBI:175763"/>
        <dbReference type="EC" id="2.5.1.141"/>
    </reaction>
</comment>
<evidence type="ECO:0000256" key="2">
    <source>
        <dbReference type="ARBA" id="ARBA00004919"/>
    </source>
</evidence>
<dbReference type="InterPro" id="IPR006369">
    <property type="entry name" value="Protohaem_IX_farnesylTrfase"/>
</dbReference>
<evidence type="ECO:0000256" key="4">
    <source>
        <dbReference type="ARBA" id="ARBA00022475"/>
    </source>
</evidence>
<dbReference type="GO" id="GO:0005886">
    <property type="term" value="C:plasma membrane"/>
    <property type="evidence" value="ECO:0007669"/>
    <property type="project" value="UniProtKB-SubCell"/>
</dbReference>
<keyword evidence="9 14" id="KW-0472">Membrane</keyword>
<dbReference type="RefSeq" id="WP_220635720.1">
    <property type="nucleotide sequence ID" value="NZ_CAJQUM010000001.1"/>
</dbReference>
<dbReference type="NCBIfam" id="NF003349">
    <property type="entry name" value="PRK04375.1-2"/>
    <property type="match status" value="1"/>
</dbReference>
<evidence type="ECO:0000313" key="15">
    <source>
        <dbReference type="EMBL" id="CAG4883793.1"/>
    </source>
</evidence>
<keyword evidence="7 14" id="KW-1133">Transmembrane helix</keyword>
<comment type="pathway">
    <text evidence="2 14">Porphyrin-containing compound metabolism; heme O biosynthesis; heme O from protoheme: step 1/1.</text>
</comment>
<dbReference type="HAMAP" id="MF_00154">
    <property type="entry name" value="CyoE_CtaB"/>
    <property type="match status" value="1"/>
</dbReference>
<reference evidence="15" key="1">
    <citation type="submission" date="2021-04" db="EMBL/GenBank/DDBJ databases">
        <authorList>
            <person name="Hornung B."/>
        </authorList>
    </citation>
    <scope>NUCLEOTIDE SEQUENCE</scope>
    <source>
        <strain evidence="15">G5G6</strain>
    </source>
</reference>
<feature type="transmembrane region" description="Helical" evidence="14">
    <location>
        <begin position="171"/>
        <end position="190"/>
    </location>
</feature>
<gene>
    <name evidence="14 15" type="primary">ctaB</name>
    <name evidence="15" type="ORF">GTOL_11676</name>
</gene>
<dbReference type="Proteomes" id="UP000742786">
    <property type="component" value="Unassembled WGS sequence"/>
</dbReference>
<evidence type="ECO:0000256" key="8">
    <source>
        <dbReference type="ARBA" id="ARBA00023133"/>
    </source>
</evidence>
<dbReference type="EC" id="2.5.1.141" evidence="3 14"/>
<evidence type="ECO:0000256" key="13">
    <source>
        <dbReference type="ARBA" id="ARBA00047690"/>
    </source>
</evidence>
<dbReference type="Pfam" id="PF01040">
    <property type="entry name" value="UbiA"/>
    <property type="match status" value="1"/>
</dbReference>
<feature type="transmembrane region" description="Helical" evidence="14">
    <location>
        <begin position="117"/>
        <end position="136"/>
    </location>
</feature>
<name>A0A916N0C8_9PROT</name>
<dbReference type="GO" id="GO:0008495">
    <property type="term" value="F:protoheme IX farnesyltransferase activity"/>
    <property type="evidence" value="ECO:0007669"/>
    <property type="project" value="UniProtKB-UniRule"/>
</dbReference>
<keyword evidence="8 14" id="KW-0350">Heme biosynthesis</keyword>
<feature type="transmembrane region" description="Helical" evidence="14">
    <location>
        <begin position="241"/>
        <end position="258"/>
    </location>
</feature>
<feature type="transmembrane region" description="Helical" evidence="14">
    <location>
        <begin position="143"/>
        <end position="165"/>
    </location>
</feature>
<feature type="transmembrane region" description="Helical" evidence="14">
    <location>
        <begin position="218"/>
        <end position="235"/>
    </location>
</feature>
<comment type="function">
    <text evidence="14">Converts heme B (protoheme IX) to heme O by substitution of the vinyl group on carbon 2 of heme B porphyrin ring with a hydroxyethyl farnesyl side group.</text>
</comment>
<dbReference type="InterPro" id="IPR000537">
    <property type="entry name" value="UbiA_prenyltransferase"/>
</dbReference>
<dbReference type="InterPro" id="IPR044878">
    <property type="entry name" value="UbiA_sf"/>
</dbReference>
<keyword evidence="4 14" id="KW-1003">Cell membrane</keyword>
<evidence type="ECO:0000313" key="16">
    <source>
        <dbReference type="Proteomes" id="UP000742786"/>
    </source>
</evidence>
<evidence type="ECO:0000256" key="6">
    <source>
        <dbReference type="ARBA" id="ARBA00022692"/>
    </source>
</evidence>
<dbReference type="EMBL" id="CAJQUM010000001">
    <property type="protein sequence ID" value="CAG4883793.1"/>
    <property type="molecule type" value="Genomic_DNA"/>
</dbReference>
<dbReference type="AlphaFoldDB" id="A0A916N0C8"/>
<evidence type="ECO:0000256" key="3">
    <source>
        <dbReference type="ARBA" id="ARBA00012292"/>
    </source>
</evidence>
<evidence type="ECO:0000256" key="1">
    <source>
        <dbReference type="ARBA" id="ARBA00004651"/>
    </source>
</evidence>
<comment type="caution">
    <text evidence="15">The sequence shown here is derived from an EMBL/GenBank/DDBJ whole genome shotgun (WGS) entry which is preliminary data.</text>
</comment>
<feature type="transmembrane region" description="Helical" evidence="14">
    <location>
        <begin position="90"/>
        <end position="111"/>
    </location>
</feature>
<comment type="similarity">
    <text evidence="14">Belongs to the UbiA prenyltransferase family. Protoheme IX farnesyltransferase subfamily.</text>
</comment>
<proteinExistence type="inferred from homology"/>
<feature type="transmembrane region" description="Helical" evidence="14">
    <location>
        <begin position="21"/>
        <end position="42"/>
    </location>
</feature>
<evidence type="ECO:0000256" key="5">
    <source>
        <dbReference type="ARBA" id="ARBA00022679"/>
    </source>
</evidence>
<dbReference type="PANTHER" id="PTHR43448">
    <property type="entry name" value="PROTOHEME IX FARNESYLTRANSFERASE, MITOCHONDRIAL"/>
    <property type="match status" value="1"/>
</dbReference>
<dbReference type="PANTHER" id="PTHR43448:SF7">
    <property type="entry name" value="4-HYDROXYBENZOATE SOLANESYLTRANSFERASE"/>
    <property type="match status" value="1"/>
</dbReference>
<comment type="miscellaneous">
    <text evidence="14">Carbon 2 of the heme B porphyrin ring is defined according to the Fischer nomenclature.</text>
</comment>
<organism evidence="15 16">
    <name type="scientific">Georgfuchsia toluolica</name>
    <dbReference type="NCBI Taxonomy" id="424218"/>
    <lineage>
        <taxon>Bacteria</taxon>
        <taxon>Pseudomonadati</taxon>
        <taxon>Pseudomonadota</taxon>
        <taxon>Betaproteobacteria</taxon>
        <taxon>Nitrosomonadales</taxon>
        <taxon>Sterolibacteriaceae</taxon>
        <taxon>Georgfuchsia</taxon>
    </lineage>
</organism>
<evidence type="ECO:0000256" key="14">
    <source>
        <dbReference type="HAMAP-Rule" id="MF_00154"/>
    </source>
</evidence>
<protein>
    <recommendedName>
        <fullName evidence="11 14">Protoheme IX farnesyltransferase</fullName>
        <ecNumber evidence="3 14">2.5.1.141</ecNumber>
    </recommendedName>
    <alternativeName>
        <fullName evidence="12 14">Heme B farnesyltransferase</fullName>
    </alternativeName>
    <alternativeName>
        <fullName evidence="10 14">Heme O synthase</fullName>
    </alternativeName>
</protein>
<dbReference type="CDD" id="cd13957">
    <property type="entry name" value="PT_UbiA_Cox10"/>
    <property type="match status" value="1"/>
</dbReference>
<keyword evidence="5 14" id="KW-0808">Transferase</keyword>
<evidence type="ECO:0000256" key="9">
    <source>
        <dbReference type="ARBA" id="ARBA00023136"/>
    </source>
</evidence>
<comment type="subcellular location">
    <subcellularLocation>
        <location evidence="1 14">Cell membrane</location>
        <topology evidence="1 14">Multi-pass membrane protein</topology>
    </subcellularLocation>
</comment>
<dbReference type="NCBIfam" id="TIGR01473">
    <property type="entry name" value="cyoE_ctaB"/>
    <property type="match status" value="1"/>
</dbReference>
<evidence type="ECO:0000256" key="10">
    <source>
        <dbReference type="ARBA" id="ARBA00030253"/>
    </source>
</evidence>
<evidence type="ECO:0000256" key="11">
    <source>
        <dbReference type="ARBA" id="ARBA00040810"/>
    </source>
</evidence>
<sequence length="299" mass="32639">MNTDVIVRTTRLRAFLSLCKLRVNSLIVFTAMIGMLLAQTGLPPPLRFLAATIGIGLVAFAAAAINCLIERTVDARMARTRGRPLPRGEIVPAEALSLSMAMGGIGLYVLHAWVNDLTLWLTLATFVGYAVIYTVVLKPATPMNIVIGGAAGAMPPVLGWAAMTGQVTQESIALFLIIFLWTPPHFWALCMARRDDYAKAGFPMLPVTHGIRHTCMQSLIYVALLSVASFLPVFLGMTGTAYAIAAATLDLIFLLRAFQLWRSYSDAASWRLFCYSITYLGALFAAMFLDRLVASWLPM</sequence>
<dbReference type="Gene3D" id="1.10.357.140">
    <property type="entry name" value="UbiA prenyltransferase"/>
    <property type="match status" value="1"/>
</dbReference>
<accession>A0A916N0C8</accession>
<feature type="transmembrane region" description="Helical" evidence="14">
    <location>
        <begin position="270"/>
        <end position="289"/>
    </location>
</feature>